<dbReference type="Pfam" id="PF04321">
    <property type="entry name" value="RmlD_sub_bind"/>
    <property type="match status" value="1"/>
</dbReference>
<accession>A0ABD4THP2</accession>
<evidence type="ECO:0000259" key="1">
    <source>
        <dbReference type="Pfam" id="PF04321"/>
    </source>
</evidence>
<protein>
    <submittedName>
        <fullName evidence="2">Sugar nucleotide-binding protein</fullName>
    </submittedName>
</protein>
<organism evidence="2 3">
    <name type="scientific">Methanocalculus taiwanensis</name>
    <dbReference type="NCBI Taxonomy" id="106207"/>
    <lineage>
        <taxon>Archaea</taxon>
        <taxon>Methanobacteriati</taxon>
        <taxon>Methanobacteriota</taxon>
        <taxon>Stenosarchaea group</taxon>
        <taxon>Methanomicrobia</taxon>
        <taxon>Methanomicrobiales</taxon>
        <taxon>Methanocalculaceae</taxon>
        <taxon>Methanocalculus</taxon>
    </lineage>
</organism>
<reference evidence="2 3" key="1">
    <citation type="submission" date="2019-08" db="EMBL/GenBank/DDBJ databases">
        <authorList>
            <person name="Chen S.-C."/>
            <person name="Lai M.-C."/>
            <person name="You Y.-T."/>
        </authorList>
    </citation>
    <scope>NUCLEOTIDE SEQUENCE [LARGE SCALE GENOMIC DNA]</scope>
    <source>
        <strain evidence="2 3">P2F9704a</strain>
    </source>
</reference>
<sequence length="322" mass="36056">MRSSGLIPLIQPLVMSGASGMGEEKTILITGANGLVGHRACGYLRKTTPGKIIGTSRGEGVNVDLVSNLTDPADVDRIRTTTHPDIIIHTAAISRTDVCEQKQELCFETNVTATANLCEAFPEAKFIFFSTYAVYNTPVGRCDEECITCASNYYIKTKLEAEEHVTKLADHVILRPSVIFGYVNHHQNSKNYFMQLLANIRMKKVMQSPKDQLFNPIHVDIVVEILKRIIESDVCGTFNIGSNEDISKFEFNRHIMEKFGFNSEYLEGIDSKLLTVKRPTIGTISSAKVQRELHYEIPPLEKMIDALYTTSNKDVNRYLAES</sequence>
<comment type="caution">
    <text evidence="2">The sequence shown here is derived from an EMBL/GenBank/DDBJ whole genome shotgun (WGS) entry which is preliminary data.</text>
</comment>
<dbReference type="PANTHER" id="PTHR10491:SF4">
    <property type="entry name" value="METHIONINE ADENOSYLTRANSFERASE 2 SUBUNIT BETA"/>
    <property type="match status" value="1"/>
</dbReference>
<dbReference type="AlphaFoldDB" id="A0ABD4THP2"/>
<keyword evidence="3" id="KW-1185">Reference proteome</keyword>
<dbReference type="InterPro" id="IPR036291">
    <property type="entry name" value="NAD(P)-bd_dom_sf"/>
</dbReference>
<dbReference type="PANTHER" id="PTHR10491">
    <property type="entry name" value="DTDP-4-DEHYDRORHAMNOSE REDUCTASE"/>
    <property type="match status" value="1"/>
</dbReference>
<name>A0ABD4THP2_9EURY</name>
<proteinExistence type="predicted"/>
<dbReference type="Proteomes" id="UP001524383">
    <property type="component" value="Unassembled WGS sequence"/>
</dbReference>
<feature type="domain" description="RmlD-like substrate binding" evidence="1">
    <location>
        <begin position="26"/>
        <end position="308"/>
    </location>
</feature>
<dbReference type="EMBL" id="VOTZ01000009">
    <property type="protein sequence ID" value="MCQ1538467.1"/>
    <property type="molecule type" value="Genomic_DNA"/>
</dbReference>
<evidence type="ECO:0000313" key="3">
    <source>
        <dbReference type="Proteomes" id="UP001524383"/>
    </source>
</evidence>
<gene>
    <name evidence="2" type="ORF">FTO68_05630</name>
</gene>
<dbReference type="InterPro" id="IPR029903">
    <property type="entry name" value="RmlD-like-bd"/>
</dbReference>
<evidence type="ECO:0000313" key="2">
    <source>
        <dbReference type="EMBL" id="MCQ1538467.1"/>
    </source>
</evidence>
<dbReference type="InterPro" id="IPR005913">
    <property type="entry name" value="dTDP_dehydrorham_reduct"/>
</dbReference>
<dbReference type="SUPFAM" id="SSF51735">
    <property type="entry name" value="NAD(P)-binding Rossmann-fold domains"/>
    <property type="match status" value="1"/>
</dbReference>
<dbReference type="Gene3D" id="3.40.50.720">
    <property type="entry name" value="NAD(P)-binding Rossmann-like Domain"/>
    <property type="match status" value="1"/>
</dbReference>